<comment type="caution">
    <text evidence="11">The sequence shown here is derived from an EMBL/GenBank/DDBJ whole genome shotgun (WGS) entry which is preliminary data.</text>
</comment>
<comment type="catalytic activity">
    <reaction evidence="10">
        <text>an acyl phosphate + sn-glycerol 3-phosphate = a 1-acyl-sn-glycero-3-phosphate + phosphate</text>
        <dbReference type="Rhea" id="RHEA:34075"/>
        <dbReference type="ChEBI" id="CHEBI:43474"/>
        <dbReference type="ChEBI" id="CHEBI:57597"/>
        <dbReference type="ChEBI" id="CHEBI:57970"/>
        <dbReference type="ChEBI" id="CHEBI:59918"/>
        <dbReference type="EC" id="2.3.1.275"/>
    </reaction>
</comment>
<keyword evidence="8 10" id="KW-0594">Phospholipid biosynthesis</keyword>
<organism evidence="11 12">
    <name type="scientific">Franzmannia qiaohouensis</name>
    <dbReference type="NCBI Taxonomy" id="1329370"/>
    <lineage>
        <taxon>Bacteria</taxon>
        <taxon>Pseudomonadati</taxon>
        <taxon>Pseudomonadota</taxon>
        <taxon>Gammaproteobacteria</taxon>
        <taxon>Oceanospirillales</taxon>
        <taxon>Halomonadaceae</taxon>
        <taxon>Franzmannia</taxon>
    </lineage>
</organism>
<gene>
    <name evidence="10 11" type="primary">plsY</name>
    <name evidence="11" type="ORF">QC821_04845</name>
</gene>
<evidence type="ECO:0000313" key="11">
    <source>
        <dbReference type="EMBL" id="MDR5904603.1"/>
    </source>
</evidence>
<evidence type="ECO:0000256" key="7">
    <source>
        <dbReference type="ARBA" id="ARBA00023136"/>
    </source>
</evidence>
<sequence length="206" mass="22300">MSLVELLMVTLMLMALAYACGGWLGAISVCRWAGVRDPRLAGSRNPGFSNVLRLYGARLALATLALDAAKGMPVLWLAKGVALPAWAQGLVGLGVLLGHSYPLWHRFRGGKAVASAFGVLLVLTPWVALLCALLWALLAWRVRTAAVASLATACLAPLASWWLAPDYVWVVSAFALLVVTRHVWNIRRLGRGGEPRLERRTNPPEE</sequence>
<evidence type="ECO:0000256" key="6">
    <source>
        <dbReference type="ARBA" id="ARBA00023098"/>
    </source>
</evidence>
<feature type="transmembrane region" description="Helical" evidence="10">
    <location>
        <begin position="116"/>
        <end position="140"/>
    </location>
</feature>
<comment type="pathway">
    <text evidence="10">Lipid metabolism; phospholipid metabolism.</text>
</comment>
<proteinExistence type="inferred from homology"/>
<feature type="transmembrane region" description="Helical" evidence="10">
    <location>
        <begin position="6"/>
        <end position="34"/>
    </location>
</feature>
<keyword evidence="4 10" id="KW-0812">Transmembrane</keyword>
<dbReference type="InterPro" id="IPR003811">
    <property type="entry name" value="G3P_acylTferase_PlsY"/>
</dbReference>
<keyword evidence="6 10" id="KW-0443">Lipid metabolism</keyword>
<evidence type="ECO:0000256" key="3">
    <source>
        <dbReference type="ARBA" id="ARBA00022679"/>
    </source>
</evidence>
<dbReference type="PANTHER" id="PTHR30309">
    <property type="entry name" value="INNER MEMBRANE PROTEIN YGIH"/>
    <property type="match status" value="1"/>
</dbReference>
<keyword evidence="11" id="KW-0012">Acyltransferase</keyword>
<keyword evidence="9 10" id="KW-1208">Phospholipid metabolism</keyword>
<dbReference type="EC" id="2.3.1.275" evidence="10"/>
<dbReference type="RefSeq" id="WP_309717777.1">
    <property type="nucleotide sequence ID" value="NZ_JARWAM010000003.1"/>
</dbReference>
<comment type="function">
    <text evidence="10">Catalyzes the transfer of an acyl group from acyl-phosphate (acyl-PO(4)) to glycerol-3-phosphate (G3P) to form lysophosphatidic acid (LPA). This enzyme utilizes acyl-phosphate as fatty acyl donor, but not acyl-CoA or acyl-ACP.</text>
</comment>
<evidence type="ECO:0000256" key="10">
    <source>
        <dbReference type="HAMAP-Rule" id="MF_01043"/>
    </source>
</evidence>
<evidence type="ECO:0000256" key="5">
    <source>
        <dbReference type="ARBA" id="ARBA00022989"/>
    </source>
</evidence>
<evidence type="ECO:0000256" key="1">
    <source>
        <dbReference type="ARBA" id="ARBA00022475"/>
    </source>
</evidence>
<dbReference type="EMBL" id="JARWAM010000003">
    <property type="protein sequence ID" value="MDR5904603.1"/>
    <property type="molecule type" value="Genomic_DNA"/>
</dbReference>
<keyword evidence="7 10" id="KW-0472">Membrane</keyword>
<keyword evidence="2 10" id="KW-0444">Lipid biosynthesis</keyword>
<feature type="transmembrane region" description="Helical" evidence="10">
    <location>
        <begin position="83"/>
        <end position="104"/>
    </location>
</feature>
<keyword evidence="3 10" id="KW-0808">Transferase</keyword>
<protein>
    <recommendedName>
        <fullName evidence="10">Glycerol-3-phosphate acyltransferase</fullName>
    </recommendedName>
    <alternativeName>
        <fullName evidence="10">Acyl-PO4 G3P acyltransferase</fullName>
    </alternativeName>
    <alternativeName>
        <fullName evidence="10">Acyl-phosphate--glycerol-3-phosphate acyltransferase</fullName>
    </alternativeName>
    <alternativeName>
        <fullName evidence="10">G3P acyltransferase</fullName>
        <shortName evidence="10">GPAT</shortName>
        <ecNumber evidence="10">2.3.1.275</ecNumber>
    </alternativeName>
    <alternativeName>
        <fullName evidence="10">Lysophosphatidic acid synthase</fullName>
        <shortName evidence="10">LPA synthase</shortName>
    </alternativeName>
</protein>
<evidence type="ECO:0000256" key="9">
    <source>
        <dbReference type="ARBA" id="ARBA00023264"/>
    </source>
</evidence>
<comment type="subunit">
    <text evidence="10">Probably interacts with PlsX.</text>
</comment>
<feature type="transmembrane region" description="Helical" evidence="10">
    <location>
        <begin position="167"/>
        <end position="184"/>
    </location>
</feature>
<dbReference type="HAMAP" id="MF_01043">
    <property type="entry name" value="PlsY"/>
    <property type="match status" value="1"/>
</dbReference>
<reference evidence="11 12" key="1">
    <citation type="submission" date="2023-04" db="EMBL/GenBank/DDBJ databases">
        <title>A long-awaited taxogenomic arrangement of the family Halomonadaceae.</title>
        <authorList>
            <person name="De La Haba R."/>
            <person name="Chuvochina M."/>
            <person name="Wittouck S."/>
            <person name="Arahal D.R."/>
            <person name="Sanchez-Porro C."/>
            <person name="Hugenholtz P."/>
            <person name="Ventosa A."/>
        </authorList>
    </citation>
    <scope>NUCLEOTIDE SEQUENCE [LARGE SCALE GENOMIC DNA]</scope>
    <source>
        <strain evidence="11 12">DSM 26770</strain>
    </source>
</reference>
<name>A0ABU1HAZ7_9GAMM</name>
<dbReference type="PANTHER" id="PTHR30309:SF0">
    <property type="entry name" value="GLYCEROL-3-PHOSPHATE ACYLTRANSFERASE-RELATED"/>
    <property type="match status" value="1"/>
</dbReference>
<evidence type="ECO:0000256" key="4">
    <source>
        <dbReference type="ARBA" id="ARBA00022692"/>
    </source>
</evidence>
<dbReference type="GO" id="GO:0004366">
    <property type="term" value="F:glycerol-3-phosphate O-acyltransferase activity"/>
    <property type="evidence" value="ECO:0007669"/>
    <property type="project" value="UniProtKB-EC"/>
</dbReference>
<keyword evidence="12" id="KW-1185">Reference proteome</keyword>
<dbReference type="Proteomes" id="UP001251374">
    <property type="component" value="Unassembled WGS sequence"/>
</dbReference>
<dbReference type="SMART" id="SM01207">
    <property type="entry name" value="G3P_acyltransf"/>
    <property type="match status" value="1"/>
</dbReference>
<dbReference type="NCBIfam" id="TIGR00023">
    <property type="entry name" value="glycerol-3-phosphate 1-O-acyltransferase PlsY"/>
    <property type="match status" value="1"/>
</dbReference>
<evidence type="ECO:0000256" key="8">
    <source>
        <dbReference type="ARBA" id="ARBA00023209"/>
    </source>
</evidence>
<evidence type="ECO:0000256" key="2">
    <source>
        <dbReference type="ARBA" id="ARBA00022516"/>
    </source>
</evidence>
<keyword evidence="5 10" id="KW-1133">Transmembrane helix</keyword>
<evidence type="ECO:0000313" key="12">
    <source>
        <dbReference type="Proteomes" id="UP001251374"/>
    </source>
</evidence>
<dbReference type="Pfam" id="PF02660">
    <property type="entry name" value="G3P_acyltransf"/>
    <property type="match status" value="1"/>
</dbReference>
<accession>A0ABU1HAZ7</accession>
<comment type="subcellular location">
    <subcellularLocation>
        <location evidence="10">Cell membrane</location>
        <topology evidence="10">Multi-pass membrane protein</topology>
    </subcellularLocation>
</comment>
<keyword evidence="1 10" id="KW-1003">Cell membrane</keyword>
<comment type="similarity">
    <text evidence="10">Belongs to the PlsY family.</text>
</comment>